<reference evidence="1 2" key="1">
    <citation type="submission" date="2014-11" db="EMBL/GenBank/DDBJ databases">
        <authorList>
            <person name="Wibberg Daniel"/>
        </authorList>
    </citation>
    <scope>NUCLEOTIDE SEQUENCE [LARGE SCALE GENOMIC DNA]</scope>
    <source>
        <strain evidence="1">Rhizoctonia solani AG1-IB 7/3/14</strain>
    </source>
</reference>
<accession>A0A0B7FUF8</accession>
<evidence type="ECO:0000313" key="2">
    <source>
        <dbReference type="Proteomes" id="UP000059188"/>
    </source>
</evidence>
<dbReference type="OrthoDB" id="3221703at2759"/>
<keyword evidence="2" id="KW-1185">Reference proteome</keyword>
<dbReference type="Proteomes" id="UP000059188">
    <property type="component" value="Unassembled WGS sequence"/>
</dbReference>
<proteinExistence type="predicted"/>
<organism evidence="1 2">
    <name type="scientific">Thanatephorus cucumeris (strain AG1-IB / isolate 7/3/14)</name>
    <name type="common">Lettuce bottom rot fungus</name>
    <name type="synonym">Rhizoctonia solani</name>
    <dbReference type="NCBI Taxonomy" id="1108050"/>
    <lineage>
        <taxon>Eukaryota</taxon>
        <taxon>Fungi</taxon>
        <taxon>Dikarya</taxon>
        <taxon>Basidiomycota</taxon>
        <taxon>Agaricomycotina</taxon>
        <taxon>Agaricomycetes</taxon>
        <taxon>Cantharellales</taxon>
        <taxon>Ceratobasidiaceae</taxon>
        <taxon>Rhizoctonia</taxon>
        <taxon>Rhizoctonia solani AG-1</taxon>
    </lineage>
</organism>
<evidence type="ECO:0000313" key="1">
    <source>
        <dbReference type="EMBL" id="CEL61350.1"/>
    </source>
</evidence>
<name>A0A0B7FUF8_THACB</name>
<dbReference type="AlphaFoldDB" id="A0A0B7FUF8"/>
<dbReference type="EMBL" id="LN679645">
    <property type="protein sequence ID" value="CEL61350.1"/>
    <property type="molecule type" value="Genomic_DNA"/>
</dbReference>
<protein>
    <submittedName>
        <fullName evidence="1">Uncharacterized protein</fullName>
    </submittedName>
</protein>
<gene>
    <name evidence="1" type="ORF">RSOLAG1IB_12435</name>
</gene>
<sequence>MFEREASPHYQLNALFETEAYDYVNCIPFHDLPRDEMDSEIELAIEFPQDVALREVIKICSGISEHQYAQRFTLRQFNAFFYCWTIIILLLRLHIDWVPALHSNANATIQRLTTRLEELSNPQHIRHQSKNSKFETTFQVQPNLALLIAGEYGCARLPDASQRPFFRLCLKKIRESSVLTNILGSLQNPLRRSSVWIRDDLPIVRDHVRSLINQIADSTTVQGAEGTEELAIDSLFWGDSHIQGLPAEWQDHIDEEVGGLLDSYLDAVWDTLNDALKQIKQLDREKQRQKPDEEKFQPNVLQRIGNSSIVLGLRLIPLGLSIAWNVAGVRASLGLVDSPYLSLIKFMKTTKNAPKQVQKVTGVGSAFLAVLARKRHEAQYEIYCTSVDRAQEQGNQIRSTNLSRDLSKSAVLQIIADIDVRRPELQDQIVRELERSIKNFALRHPKCTMHELRMVALEMLIRLKQIGKRFNFDIKPDVVWRICLWHSLGEEVVKVVEESAEQRSEKRVECWMRVSTLRLNPNLISLLRMLQTSKHETRAQVRPMLLSEVYTFIHKRIRFLSEMTHNQGGPGASTMCRKEIEETINDIWKIILEKDGSAEISVHK</sequence>